<dbReference type="Proteomes" id="UP000188481">
    <property type="component" value="Unassembled WGS sequence"/>
</dbReference>
<dbReference type="InterPro" id="IPR004101">
    <property type="entry name" value="Mur_ligase_C"/>
</dbReference>
<dbReference type="SUPFAM" id="SSF63418">
    <property type="entry name" value="MurE/MurF N-terminal domain"/>
    <property type="match status" value="1"/>
</dbReference>
<dbReference type="NCBIfam" id="TIGR01085">
    <property type="entry name" value="murE"/>
    <property type="match status" value="1"/>
</dbReference>
<dbReference type="FunFam" id="3.90.190.20:FF:000006">
    <property type="entry name" value="UDP-N-acetylmuramoyl-L-alanyl-D-glutamate--2,6-diaminopimelate ligase"/>
    <property type="match status" value="1"/>
</dbReference>
<feature type="binding site" evidence="13">
    <location>
        <position position="385"/>
    </location>
    <ligand>
        <name>meso-2,6-diaminopimelate</name>
        <dbReference type="ChEBI" id="CHEBI:57791"/>
    </ligand>
</feature>
<keyword evidence="3 13" id="KW-0133">Cell shape</keyword>
<keyword evidence="13 18" id="KW-0436">Ligase</keyword>
<dbReference type="InterPro" id="IPR000713">
    <property type="entry name" value="Mur_ligase_N"/>
</dbReference>
<evidence type="ECO:0000256" key="13">
    <source>
        <dbReference type="HAMAP-Rule" id="MF_00208"/>
    </source>
</evidence>
<dbReference type="STRING" id="1908264.BKK54_08870"/>
<feature type="binding site" evidence="13">
    <location>
        <begin position="154"/>
        <end position="155"/>
    </location>
    <ligand>
        <name>UDP-N-acetyl-alpha-D-muramoyl-L-alanyl-D-glutamate</name>
        <dbReference type="ChEBI" id="CHEBI:83900"/>
    </ligand>
</feature>
<feature type="binding site" evidence="13">
    <location>
        <position position="187"/>
    </location>
    <ligand>
        <name>UDP-N-acetyl-alpha-D-muramoyl-L-alanyl-D-glutamate</name>
        <dbReference type="ChEBI" id="CHEBI:83900"/>
    </ligand>
</feature>
<evidence type="ECO:0000256" key="11">
    <source>
        <dbReference type="ARBA" id="ARBA00076158"/>
    </source>
</evidence>
<keyword evidence="13" id="KW-0963">Cytoplasm</keyword>
<keyword evidence="4 13" id="KW-0573">Peptidoglycan synthesis</keyword>
<feature type="binding site" evidence="13">
    <location>
        <begin position="112"/>
        <end position="118"/>
    </location>
    <ligand>
        <name>ATP</name>
        <dbReference type="ChEBI" id="CHEBI:30616"/>
    </ligand>
</feature>
<proteinExistence type="inferred from homology"/>
<feature type="domain" description="Mur ligase central" evidence="17">
    <location>
        <begin position="110"/>
        <end position="313"/>
    </location>
</feature>
<dbReference type="InterPro" id="IPR013221">
    <property type="entry name" value="Mur_ligase_cen"/>
</dbReference>
<dbReference type="Pfam" id="PF01225">
    <property type="entry name" value="Mur_ligase"/>
    <property type="match status" value="1"/>
</dbReference>
<dbReference type="GO" id="GO:0008765">
    <property type="term" value="F:UDP-N-acetylmuramoylalanyl-D-glutamate-2,6-diaminopimelate ligase activity"/>
    <property type="evidence" value="ECO:0007669"/>
    <property type="project" value="UniProtKB-UniRule"/>
</dbReference>
<dbReference type="InterPro" id="IPR036565">
    <property type="entry name" value="Mur-like_cat_sf"/>
</dbReference>
<keyword evidence="13" id="KW-0067">ATP-binding</keyword>
<comment type="cofactor">
    <cofactor evidence="13">
        <name>Mg(2+)</name>
        <dbReference type="ChEBI" id="CHEBI:18420"/>
    </cofactor>
</comment>
<dbReference type="Gene3D" id="3.90.190.20">
    <property type="entry name" value="Mur ligase, C-terminal domain"/>
    <property type="match status" value="1"/>
</dbReference>
<keyword evidence="5 13" id="KW-0131">Cell cycle</keyword>
<evidence type="ECO:0000313" key="18">
    <source>
        <dbReference type="EMBL" id="OOF49397.1"/>
    </source>
</evidence>
<comment type="subcellular location">
    <subcellularLocation>
        <location evidence="13 14">Cytoplasm</location>
    </subcellularLocation>
</comment>
<dbReference type="Pfam" id="PF02875">
    <property type="entry name" value="Mur_ligase_C"/>
    <property type="match status" value="1"/>
</dbReference>
<feature type="domain" description="Mur ligase C-terminal" evidence="16">
    <location>
        <begin position="336"/>
        <end position="462"/>
    </location>
</feature>
<dbReference type="GO" id="GO:0051301">
    <property type="term" value="P:cell division"/>
    <property type="evidence" value="ECO:0007669"/>
    <property type="project" value="UniProtKB-KW"/>
</dbReference>
<feature type="binding site" evidence="13">
    <location>
        <position position="153"/>
    </location>
    <ligand>
        <name>UDP-N-acetyl-alpha-D-muramoyl-L-alanyl-D-glutamate</name>
        <dbReference type="ChEBI" id="CHEBI:83900"/>
    </ligand>
</feature>
<evidence type="ECO:0000256" key="6">
    <source>
        <dbReference type="ARBA" id="ARBA00023316"/>
    </source>
</evidence>
<evidence type="ECO:0000259" key="15">
    <source>
        <dbReference type="Pfam" id="PF01225"/>
    </source>
</evidence>
<comment type="catalytic activity">
    <reaction evidence="7 13">
        <text>UDP-N-acetyl-alpha-D-muramoyl-L-alanyl-D-glutamate + meso-2,6-diaminopimelate + ATP = UDP-N-acetyl-alpha-D-muramoyl-L-alanyl-gamma-D-glutamyl-meso-2,6-diaminopimelate + ADP + phosphate + H(+)</text>
        <dbReference type="Rhea" id="RHEA:23676"/>
        <dbReference type="ChEBI" id="CHEBI:15378"/>
        <dbReference type="ChEBI" id="CHEBI:30616"/>
        <dbReference type="ChEBI" id="CHEBI:43474"/>
        <dbReference type="ChEBI" id="CHEBI:57791"/>
        <dbReference type="ChEBI" id="CHEBI:83900"/>
        <dbReference type="ChEBI" id="CHEBI:83905"/>
        <dbReference type="ChEBI" id="CHEBI:456216"/>
        <dbReference type="EC" id="6.3.2.13"/>
    </reaction>
</comment>
<dbReference type="Gene3D" id="3.40.1390.10">
    <property type="entry name" value="MurE/MurF, N-terminal domain"/>
    <property type="match status" value="1"/>
</dbReference>
<evidence type="ECO:0000256" key="10">
    <source>
        <dbReference type="ARBA" id="ARBA00075482"/>
    </source>
</evidence>
<evidence type="ECO:0000256" key="3">
    <source>
        <dbReference type="ARBA" id="ARBA00022960"/>
    </source>
</evidence>
<gene>
    <name evidence="13" type="primary">murE</name>
    <name evidence="18" type="ORF">BKK54_08870</name>
</gene>
<comment type="caution">
    <text evidence="18">The sequence shown here is derived from an EMBL/GenBank/DDBJ whole genome shotgun (WGS) entry which is preliminary data.</text>
</comment>
<dbReference type="PANTHER" id="PTHR23135">
    <property type="entry name" value="MUR LIGASE FAMILY MEMBER"/>
    <property type="match status" value="1"/>
</dbReference>
<protein>
    <recommendedName>
        <fullName evidence="9 13">UDP-N-acetylmuramoyl-L-alanyl-D-glutamate--2,6-diaminopimelate ligase</fullName>
        <ecNumber evidence="8 13">6.3.2.13</ecNumber>
    </recommendedName>
    <alternativeName>
        <fullName evidence="10 13">Meso-A2pm-adding enzyme</fullName>
    </alternativeName>
    <alternativeName>
        <fullName evidence="11 13">Meso-diaminopimelate-adding enzyme</fullName>
    </alternativeName>
    <alternativeName>
        <fullName evidence="12 13">UDP-MurNAc-L-Ala-D-Glu:meso-diaminopimelate ligase</fullName>
    </alternativeName>
    <alternativeName>
        <fullName evidence="13">UDP-MurNAc-tripeptide synthetase</fullName>
    </alternativeName>
    <alternativeName>
        <fullName evidence="13">UDP-N-acetylmuramyl-tripeptide synthetase</fullName>
    </alternativeName>
</protein>
<feature type="short sequence motif" description="Meso-diaminopimelate recognition motif" evidence="13">
    <location>
        <begin position="409"/>
        <end position="412"/>
    </location>
</feature>
<sequence>MKKLTALFNLPSLPELDIHELVLDSRKVKAGDLFVAIKGQQVDATRFIEQAILAGASAVVAETDSVDEHLRIKYQQQVPVIYYDNLSAKLSEIADKFYDYPSKKLTLVGVTGTNGKTTVSQLLAQWVQQLGHKPAVMGTIGNGLLGHIVEAKNTTGSPVEIQSSLASFVEAGADFAAIEVSSHGLVQHRVEALDFNAAIFTNLSRDHLDYHGTMENYAQAKKRFLFELNPELKVVNADDSVGAAWLDELPKGIAVSIHVNFQPKTEKWLKATSVNFTQEGAIIDFESSWGNGTLNSPLIGAFNVSNLLLVMATLLALGYSLDDLISHISKLKGVRGRMEMIKVNGKPAVIVDYAHTPDALEKALIAAREHCTGKLWCIFGCGGDRDIGKRPLMAKVAEQFADMIIVTKDNPRTEDPDKIEADIVAGFSDMNKVGLISDREQAIEFAIQGAGENDLIVIAGKGHEEYQIIGNETLHFSDQETVMFYLNQ</sequence>
<dbReference type="NCBIfam" id="NF001124">
    <property type="entry name" value="PRK00139.1-2"/>
    <property type="match status" value="1"/>
</dbReference>
<keyword evidence="13" id="KW-0460">Magnesium</keyword>
<comment type="similarity">
    <text evidence="1 13">Belongs to the MurCDEF family. MurE subfamily.</text>
</comment>
<dbReference type="GO" id="GO:0005737">
    <property type="term" value="C:cytoplasm"/>
    <property type="evidence" value="ECO:0007669"/>
    <property type="project" value="UniProtKB-SubCell"/>
</dbReference>
<dbReference type="Gene3D" id="3.40.1190.10">
    <property type="entry name" value="Mur-like, catalytic domain"/>
    <property type="match status" value="1"/>
</dbReference>
<dbReference type="NCBIfam" id="NF001123">
    <property type="entry name" value="PRK00139.1-1"/>
    <property type="match status" value="1"/>
</dbReference>
<comment type="pathway">
    <text evidence="13 14">Cell wall biogenesis; peptidoglycan biosynthesis.</text>
</comment>
<dbReference type="GO" id="GO:0000287">
    <property type="term" value="F:magnesium ion binding"/>
    <property type="evidence" value="ECO:0007669"/>
    <property type="project" value="UniProtKB-UniRule"/>
</dbReference>
<reference evidence="18 19" key="1">
    <citation type="submission" date="2016-10" db="EMBL/GenBank/DDBJ databases">
        <title>Rodentibacter gen. nov. and new species.</title>
        <authorList>
            <person name="Christensen H."/>
        </authorList>
    </citation>
    <scope>NUCLEOTIDE SEQUENCE [LARGE SCALE GENOMIC DNA]</scope>
    <source>
        <strain evidence="19">ppn416</strain>
    </source>
</reference>
<evidence type="ECO:0000256" key="2">
    <source>
        <dbReference type="ARBA" id="ARBA00022618"/>
    </source>
</evidence>
<dbReference type="InterPro" id="IPR036615">
    <property type="entry name" value="Mur_ligase_C_dom_sf"/>
</dbReference>
<evidence type="ECO:0000256" key="1">
    <source>
        <dbReference type="ARBA" id="ARBA00005898"/>
    </source>
</evidence>
<name>A0A1V3J2U2_9PAST</name>
<dbReference type="EC" id="6.3.2.13" evidence="8 13"/>
<feature type="binding site" evidence="13">
    <location>
        <position position="181"/>
    </location>
    <ligand>
        <name>UDP-N-acetyl-alpha-D-muramoyl-L-alanyl-D-glutamate</name>
        <dbReference type="ChEBI" id="CHEBI:83900"/>
    </ligand>
</feature>
<feature type="modified residue" description="N6-carboxylysine" evidence="13">
    <location>
        <position position="221"/>
    </location>
</feature>
<keyword evidence="19" id="KW-1185">Reference proteome</keyword>
<dbReference type="GO" id="GO:0009252">
    <property type="term" value="P:peptidoglycan biosynthetic process"/>
    <property type="evidence" value="ECO:0007669"/>
    <property type="project" value="UniProtKB-UniRule"/>
</dbReference>
<evidence type="ECO:0000256" key="7">
    <source>
        <dbReference type="ARBA" id="ARBA00050251"/>
    </source>
</evidence>
<evidence type="ECO:0000256" key="14">
    <source>
        <dbReference type="RuleBase" id="RU004135"/>
    </source>
</evidence>
<feature type="binding site" evidence="13">
    <location>
        <position position="189"/>
    </location>
    <ligand>
        <name>UDP-N-acetyl-alpha-D-muramoyl-L-alanyl-D-glutamate</name>
        <dbReference type="ChEBI" id="CHEBI:83900"/>
    </ligand>
</feature>
<comment type="PTM">
    <text evidence="13">Carboxylation is probably crucial for Mg(2+) binding and, consequently, for the gamma-phosphate positioning of ATP.</text>
</comment>
<keyword evidence="2 13" id="KW-0132">Cell division</keyword>
<comment type="caution">
    <text evidence="13">Lacks conserved residue(s) required for the propagation of feature annotation.</text>
</comment>
<evidence type="ECO:0000256" key="4">
    <source>
        <dbReference type="ARBA" id="ARBA00022984"/>
    </source>
</evidence>
<dbReference type="AlphaFoldDB" id="A0A1V3J2U2"/>
<evidence type="ECO:0000256" key="12">
    <source>
        <dbReference type="ARBA" id="ARBA00081560"/>
    </source>
</evidence>
<evidence type="ECO:0000256" key="8">
    <source>
        <dbReference type="ARBA" id="ARBA00066633"/>
    </source>
</evidence>
<evidence type="ECO:0000313" key="19">
    <source>
        <dbReference type="Proteomes" id="UP000188481"/>
    </source>
</evidence>
<dbReference type="InterPro" id="IPR005761">
    <property type="entry name" value="UDP-N-AcMur-Glu-dNH2Pim_ligase"/>
</dbReference>
<dbReference type="NCBIfam" id="NF001126">
    <property type="entry name" value="PRK00139.1-4"/>
    <property type="match status" value="1"/>
</dbReference>
<feature type="binding site" evidence="13">
    <location>
        <position position="25"/>
    </location>
    <ligand>
        <name>UDP-N-acetyl-alpha-D-muramoyl-L-alanyl-D-glutamate</name>
        <dbReference type="ChEBI" id="CHEBI:83900"/>
    </ligand>
</feature>
<feature type="binding site" evidence="13">
    <location>
        <position position="23"/>
    </location>
    <ligand>
        <name>UDP-N-acetyl-alpha-D-muramoyl-L-alanyl-D-glutamate</name>
        <dbReference type="ChEBI" id="CHEBI:83900"/>
    </ligand>
</feature>
<evidence type="ECO:0000256" key="5">
    <source>
        <dbReference type="ARBA" id="ARBA00023306"/>
    </source>
</evidence>
<keyword evidence="13" id="KW-0547">Nucleotide-binding</keyword>
<dbReference type="UniPathway" id="UPA00219"/>
<dbReference type="HAMAP" id="MF_00208">
    <property type="entry name" value="MurE"/>
    <property type="match status" value="1"/>
</dbReference>
<dbReference type="SUPFAM" id="SSF53244">
    <property type="entry name" value="MurD-like peptide ligases, peptide-binding domain"/>
    <property type="match status" value="1"/>
</dbReference>
<comment type="function">
    <text evidence="13">Catalyzes the addition of meso-diaminopimelic acid to the nucleotide precursor UDP-N-acetylmuramoyl-L-alanyl-D-glutamate (UMAG) in the biosynthesis of bacterial cell-wall peptidoglycan.</text>
</comment>
<dbReference type="SUPFAM" id="SSF53623">
    <property type="entry name" value="MurD-like peptide ligases, catalytic domain"/>
    <property type="match status" value="1"/>
</dbReference>
<dbReference type="GO" id="GO:0008360">
    <property type="term" value="P:regulation of cell shape"/>
    <property type="evidence" value="ECO:0007669"/>
    <property type="project" value="UniProtKB-KW"/>
</dbReference>
<dbReference type="PANTHER" id="PTHR23135:SF4">
    <property type="entry name" value="UDP-N-ACETYLMURAMOYL-L-ALANYL-D-GLUTAMATE--2,6-DIAMINOPIMELATE LIGASE MURE HOMOLOG, CHLOROPLASTIC"/>
    <property type="match status" value="1"/>
</dbReference>
<feature type="binding site" evidence="13">
    <location>
        <position position="460"/>
    </location>
    <ligand>
        <name>meso-2,6-diaminopimelate</name>
        <dbReference type="ChEBI" id="CHEBI:57791"/>
    </ligand>
</feature>
<feature type="domain" description="Mur ligase N-terminal catalytic" evidence="15">
    <location>
        <begin position="18"/>
        <end position="98"/>
    </location>
</feature>
<evidence type="ECO:0000259" key="17">
    <source>
        <dbReference type="Pfam" id="PF08245"/>
    </source>
</evidence>
<feature type="binding site" evidence="13">
    <location>
        <begin position="409"/>
        <end position="412"/>
    </location>
    <ligand>
        <name>meso-2,6-diaminopimelate</name>
        <dbReference type="ChEBI" id="CHEBI:57791"/>
    </ligand>
</feature>
<keyword evidence="6 13" id="KW-0961">Cell wall biogenesis/degradation</keyword>
<accession>A0A1V3J2U2</accession>
<dbReference type="EMBL" id="MLHN01000016">
    <property type="protein sequence ID" value="OOF49397.1"/>
    <property type="molecule type" value="Genomic_DNA"/>
</dbReference>
<dbReference type="InterPro" id="IPR035911">
    <property type="entry name" value="MurE/MurF_N"/>
</dbReference>
<evidence type="ECO:0000256" key="9">
    <source>
        <dbReference type="ARBA" id="ARBA00072883"/>
    </source>
</evidence>
<dbReference type="RefSeq" id="WP_077542749.1">
    <property type="nucleotide sequence ID" value="NZ_MLHN01000016.1"/>
</dbReference>
<dbReference type="GO" id="GO:0005524">
    <property type="term" value="F:ATP binding"/>
    <property type="evidence" value="ECO:0007669"/>
    <property type="project" value="UniProtKB-UniRule"/>
</dbReference>
<feature type="binding site" evidence="13">
    <location>
        <position position="464"/>
    </location>
    <ligand>
        <name>meso-2,6-diaminopimelate</name>
        <dbReference type="ChEBI" id="CHEBI:57791"/>
    </ligand>
</feature>
<dbReference type="GO" id="GO:0071555">
    <property type="term" value="P:cell wall organization"/>
    <property type="evidence" value="ECO:0007669"/>
    <property type="project" value="UniProtKB-KW"/>
</dbReference>
<dbReference type="Pfam" id="PF08245">
    <property type="entry name" value="Mur_ligase_M"/>
    <property type="match status" value="1"/>
</dbReference>
<organism evidence="18 19">
    <name type="scientific">Rodentibacter genomosp. 1</name>
    <dbReference type="NCBI Taxonomy" id="1908264"/>
    <lineage>
        <taxon>Bacteria</taxon>
        <taxon>Pseudomonadati</taxon>
        <taxon>Pseudomonadota</taxon>
        <taxon>Gammaproteobacteria</taxon>
        <taxon>Pasteurellales</taxon>
        <taxon>Pasteurellaceae</taxon>
        <taxon>Rodentibacter</taxon>
    </lineage>
</organism>
<evidence type="ECO:0000259" key="16">
    <source>
        <dbReference type="Pfam" id="PF02875"/>
    </source>
</evidence>